<dbReference type="PANTHER" id="PTHR46344">
    <property type="entry name" value="OS02G0202900 PROTEIN"/>
    <property type="match status" value="1"/>
</dbReference>
<organism evidence="6 7">
    <name type="scientific">Didymodactylos carnosus</name>
    <dbReference type="NCBI Taxonomy" id="1234261"/>
    <lineage>
        <taxon>Eukaryota</taxon>
        <taxon>Metazoa</taxon>
        <taxon>Spiralia</taxon>
        <taxon>Gnathifera</taxon>
        <taxon>Rotifera</taxon>
        <taxon>Eurotatoria</taxon>
        <taxon>Bdelloidea</taxon>
        <taxon>Philodinida</taxon>
        <taxon>Philodinidae</taxon>
        <taxon>Didymodactylos</taxon>
    </lineage>
</organism>
<evidence type="ECO:0000259" key="4">
    <source>
        <dbReference type="PROSITE" id="PS50119"/>
    </source>
</evidence>
<protein>
    <recommendedName>
        <fullName evidence="4">B box-type domain-containing protein</fullName>
    </recommendedName>
</protein>
<evidence type="ECO:0000256" key="3">
    <source>
        <dbReference type="PROSITE-ProRule" id="PRU00024"/>
    </source>
</evidence>
<dbReference type="AlphaFoldDB" id="A0A8S2H8L2"/>
<gene>
    <name evidence="5" type="ORF">OVA965_LOCUS6145</name>
    <name evidence="6" type="ORF">TMI583_LOCUS6141</name>
</gene>
<dbReference type="Proteomes" id="UP000677228">
    <property type="component" value="Unassembled WGS sequence"/>
</dbReference>
<feature type="domain" description="B box-type" evidence="4">
    <location>
        <begin position="4"/>
        <end position="56"/>
    </location>
</feature>
<accession>A0A8S2H8L2</accession>
<dbReference type="Proteomes" id="UP000682733">
    <property type="component" value="Unassembled WGS sequence"/>
</dbReference>
<name>A0A8S2H8L2_9BILA</name>
<evidence type="ECO:0000313" key="7">
    <source>
        <dbReference type="Proteomes" id="UP000682733"/>
    </source>
</evidence>
<dbReference type="GO" id="GO:0008270">
    <property type="term" value="F:zinc ion binding"/>
    <property type="evidence" value="ECO:0007669"/>
    <property type="project" value="UniProtKB-KW"/>
</dbReference>
<dbReference type="SUPFAM" id="SSF117281">
    <property type="entry name" value="Kelch motif"/>
    <property type="match status" value="1"/>
</dbReference>
<dbReference type="InterPro" id="IPR006652">
    <property type="entry name" value="Kelch_1"/>
</dbReference>
<dbReference type="InterPro" id="IPR015915">
    <property type="entry name" value="Kelch-typ_b-propeller"/>
</dbReference>
<dbReference type="EMBL" id="CAJNOK010001808">
    <property type="protein sequence ID" value="CAF0831050.1"/>
    <property type="molecule type" value="Genomic_DNA"/>
</dbReference>
<keyword evidence="3" id="KW-0863">Zinc-finger</keyword>
<reference evidence="6" key="1">
    <citation type="submission" date="2021-02" db="EMBL/GenBank/DDBJ databases">
        <authorList>
            <person name="Nowell W R."/>
        </authorList>
    </citation>
    <scope>NUCLEOTIDE SEQUENCE</scope>
</reference>
<keyword evidence="2" id="KW-0677">Repeat</keyword>
<keyword evidence="1" id="KW-0880">Kelch repeat</keyword>
<evidence type="ECO:0000256" key="1">
    <source>
        <dbReference type="ARBA" id="ARBA00022441"/>
    </source>
</evidence>
<dbReference type="PROSITE" id="PS50119">
    <property type="entry name" value="ZF_BBOX"/>
    <property type="match status" value="1"/>
</dbReference>
<dbReference type="Gene3D" id="2.120.10.80">
    <property type="entry name" value="Kelch-type beta propeller"/>
    <property type="match status" value="1"/>
</dbReference>
<keyword evidence="3" id="KW-0479">Metal-binding</keyword>
<dbReference type="SMART" id="SM00612">
    <property type="entry name" value="Kelch"/>
    <property type="match status" value="1"/>
</dbReference>
<sequence>MATASKVQCTKCAKNSAITACEGCSSKLCRRCFNDHRQDLSKELDNIVYEHDMLKEQLETPNENNSHRLLKQIDQWKKDSIDKVNQLADQCRTDVVKLLDKNKDERIDRFRKMTSRVRKGQDDEDYDERDLSKWMTALKELKDELIKPSNFCVEEDKEQPSWIQKIRVRENVPEQVKMKDDAASMSSVRSSHTATLLSSGKVLVAGGYIGGNYLSSSEVYDPPSNTWTPVASMSSVRYLHTATLLSSGKVFVTGGYEDKNSLSSCEVCDL</sequence>
<comment type="caution">
    <text evidence="6">The sequence shown here is derived from an EMBL/GenBank/DDBJ whole genome shotgun (WGS) entry which is preliminary data.</text>
</comment>
<evidence type="ECO:0000256" key="2">
    <source>
        <dbReference type="ARBA" id="ARBA00022737"/>
    </source>
</evidence>
<evidence type="ECO:0000313" key="6">
    <source>
        <dbReference type="EMBL" id="CAF3615539.1"/>
    </source>
</evidence>
<proteinExistence type="predicted"/>
<dbReference type="Pfam" id="PF01344">
    <property type="entry name" value="Kelch_1"/>
    <property type="match status" value="1"/>
</dbReference>
<dbReference type="InterPro" id="IPR000315">
    <property type="entry name" value="Znf_B-box"/>
</dbReference>
<keyword evidence="3" id="KW-0862">Zinc</keyword>
<dbReference type="PANTHER" id="PTHR46344:SF27">
    <property type="entry name" value="KELCH REPEAT SUPERFAMILY PROTEIN"/>
    <property type="match status" value="1"/>
</dbReference>
<evidence type="ECO:0000313" key="5">
    <source>
        <dbReference type="EMBL" id="CAF0831050.1"/>
    </source>
</evidence>
<dbReference type="EMBL" id="CAJOBA010001808">
    <property type="protein sequence ID" value="CAF3615539.1"/>
    <property type="molecule type" value="Genomic_DNA"/>
</dbReference>